<evidence type="ECO:0000313" key="1">
    <source>
        <dbReference type="EMBL" id="MCE4121686.1"/>
    </source>
</evidence>
<dbReference type="EMBL" id="JAJTVO010000006">
    <property type="protein sequence ID" value="MCE4121686.1"/>
    <property type="molecule type" value="Genomic_DNA"/>
</dbReference>
<dbReference type="InterPro" id="IPR009797">
    <property type="entry name" value="DUF1367"/>
</dbReference>
<reference evidence="1" key="2">
    <citation type="submission" date="2021-12" db="EMBL/GenBank/DDBJ databases">
        <authorList>
            <person name="Lv X."/>
        </authorList>
    </citation>
    <scope>NUCLEOTIDE SEQUENCE</scope>
    <source>
        <strain evidence="1">HF2106</strain>
    </source>
</reference>
<dbReference type="Proteomes" id="UP000284548">
    <property type="component" value="Unassembled WGS sequence"/>
</dbReference>
<proteinExistence type="predicted"/>
<dbReference type="AlphaFoldDB" id="A0A414Y5D3"/>
<dbReference type="EMBL" id="QRKB01000025">
    <property type="protein sequence ID" value="RHH81413.1"/>
    <property type="molecule type" value="Genomic_DNA"/>
</dbReference>
<accession>A0A414Y5D3</accession>
<evidence type="ECO:0000313" key="2">
    <source>
        <dbReference type="EMBL" id="RHH81413.1"/>
    </source>
</evidence>
<name>A0A414Y5D3_9BACT</name>
<sequence length="145" mass="16964">MEIHLVRTSTGLRPYTDDDYEEMKKIKVGSIVKANIVRPRNIKFHRKFFSLIRAAWDCLTEQQRTNLRSIDTFREQLLITSGFSEPLYDLNGQKFLERAKSISFAKMDEPAFNEVYSRVLDTILTILYADGVTEDEFNNILQNYS</sequence>
<organism evidence="2 3">
    <name type="scientific">Segatella copri</name>
    <dbReference type="NCBI Taxonomy" id="165179"/>
    <lineage>
        <taxon>Bacteria</taxon>
        <taxon>Pseudomonadati</taxon>
        <taxon>Bacteroidota</taxon>
        <taxon>Bacteroidia</taxon>
        <taxon>Bacteroidales</taxon>
        <taxon>Prevotellaceae</taxon>
        <taxon>Segatella</taxon>
    </lineage>
</organism>
<dbReference type="Pfam" id="PF07105">
    <property type="entry name" value="DUF1367"/>
    <property type="match status" value="2"/>
</dbReference>
<comment type="caution">
    <text evidence="2">The sequence shown here is derived from an EMBL/GenBank/DDBJ whole genome shotgun (WGS) entry which is preliminary data.</text>
</comment>
<dbReference type="RefSeq" id="WP_118255108.1">
    <property type="nucleotide sequence ID" value="NZ_JAJTVO010000006.1"/>
</dbReference>
<protein>
    <submittedName>
        <fullName evidence="2">DUF1367 family protein</fullName>
    </submittedName>
</protein>
<dbReference type="Proteomes" id="UP001200307">
    <property type="component" value="Unassembled WGS sequence"/>
</dbReference>
<evidence type="ECO:0000313" key="3">
    <source>
        <dbReference type="Proteomes" id="UP000284548"/>
    </source>
</evidence>
<reference evidence="2 3" key="1">
    <citation type="submission" date="2018-08" db="EMBL/GenBank/DDBJ databases">
        <title>A genome reference for cultivated species of the human gut microbiota.</title>
        <authorList>
            <person name="Zou Y."/>
            <person name="Xue W."/>
            <person name="Luo G."/>
        </authorList>
    </citation>
    <scope>NUCLEOTIDE SEQUENCE [LARGE SCALE GENOMIC DNA]</scope>
    <source>
        <strain evidence="2 3">AM16-54</strain>
    </source>
</reference>
<gene>
    <name evidence="2" type="ORF">DW192_10150</name>
    <name evidence="1" type="ORF">LYY06_05300</name>
</gene>